<dbReference type="STRING" id="1193051.LEP1GSC017_1793"/>
<dbReference type="Proteomes" id="UP000294684">
    <property type="component" value="Unassembled WGS sequence"/>
</dbReference>
<proteinExistence type="predicted"/>
<evidence type="ECO:0000313" key="2">
    <source>
        <dbReference type="Proteomes" id="UP000294684"/>
    </source>
</evidence>
<dbReference type="EMBL" id="SORO01000001">
    <property type="protein sequence ID" value="TDY73187.1"/>
    <property type="molecule type" value="Genomic_DNA"/>
</dbReference>
<accession>A0A4R8MZ80</accession>
<keyword evidence="2" id="KW-1185">Reference proteome</keyword>
<comment type="caution">
    <text evidence="1">The sequence shown here is derived from an EMBL/GenBank/DDBJ whole genome shotgun (WGS) entry which is preliminary data.</text>
</comment>
<name>A0A4R8MZ80_LEPME</name>
<sequence>MPILNGKIYLQKLLIKLSNFSVFFLFFCSPLSQKVDSLFVDKKVEKEIKFRDLVESTWIQFPKLGLYCEMEISYHKIFCKIQTVLSFRKLSEYLEIPIFESGPHTKYYLELNSTNAFGHYHPEFPVKLREFLLPAKTNKTLYTFTLPIYESSIRSTAREFFIVYQKLDSNPKFFRKEADRYLMLVEEDRLDPYYLDRFILFLYPAFTDNEDPEESSRFVYRKGDESIDAQIVKELVGFWLRRKADGTDTDFILGLVELLKLYDPEFYLNRTVPTSN</sequence>
<evidence type="ECO:0000313" key="1">
    <source>
        <dbReference type="EMBL" id="TDY73187.1"/>
    </source>
</evidence>
<reference evidence="1 2" key="1">
    <citation type="submission" date="2019-03" db="EMBL/GenBank/DDBJ databases">
        <title>Genomic Encyclopedia of Archaeal and Bacterial Type Strains, Phase II (KMG-II): from individual species to whole genera.</title>
        <authorList>
            <person name="Goeker M."/>
        </authorList>
    </citation>
    <scope>NUCLEOTIDE SEQUENCE [LARGE SCALE GENOMIC DNA]</scope>
    <source>
        <strain evidence="1 2">DSM 21537</strain>
    </source>
</reference>
<gene>
    <name evidence="1" type="ORF">CLV96_2210</name>
</gene>
<dbReference type="AlphaFoldDB" id="A0A4R8MZ80"/>
<organism evidence="1 2">
    <name type="scientific">Leptospira meyeri</name>
    <dbReference type="NCBI Taxonomy" id="29508"/>
    <lineage>
        <taxon>Bacteria</taxon>
        <taxon>Pseudomonadati</taxon>
        <taxon>Spirochaetota</taxon>
        <taxon>Spirochaetia</taxon>
        <taxon>Leptospirales</taxon>
        <taxon>Leptospiraceae</taxon>
        <taxon>Leptospira</taxon>
    </lineage>
</organism>
<protein>
    <submittedName>
        <fullName evidence="1">Uncharacterized protein</fullName>
    </submittedName>
</protein>